<evidence type="ECO:0000313" key="10">
    <source>
        <dbReference type="Proteomes" id="UP001605036"/>
    </source>
</evidence>
<dbReference type="PROSITE" id="PS50103">
    <property type="entry name" value="ZF_C3H1"/>
    <property type="match status" value="1"/>
</dbReference>
<comment type="subcellular location">
    <subcellularLocation>
        <location evidence="1">Nucleus</location>
    </subcellularLocation>
</comment>
<comment type="caution">
    <text evidence="9">The sequence shown here is derived from an EMBL/GenBank/DDBJ whole genome shotgun (WGS) entry which is preliminary data.</text>
</comment>
<dbReference type="AlphaFoldDB" id="A0ABD1ZIM4"/>
<name>A0ABD1ZIM4_9MARC</name>
<feature type="compositionally biased region" description="Low complexity" evidence="7">
    <location>
        <begin position="73"/>
        <end position="89"/>
    </location>
</feature>
<dbReference type="PANTHER" id="PTHR46527">
    <property type="entry name" value="NUCLEOPORIN-LIKE PROTEIN 2"/>
    <property type="match status" value="1"/>
</dbReference>
<keyword evidence="5" id="KW-0539">Nucleus</keyword>
<evidence type="ECO:0000256" key="5">
    <source>
        <dbReference type="ARBA" id="ARBA00023242"/>
    </source>
</evidence>
<dbReference type="InterPro" id="IPR051767">
    <property type="entry name" value="Nucleoporin_NUP42"/>
</dbReference>
<evidence type="ECO:0000259" key="8">
    <source>
        <dbReference type="PROSITE" id="PS50103"/>
    </source>
</evidence>
<dbReference type="Pfam" id="PF00642">
    <property type="entry name" value="zf-CCCH"/>
    <property type="match status" value="1"/>
</dbReference>
<evidence type="ECO:0000256" key="7">
    <source>
        <dbReference type="SAM" id="MobiDB-lite"/>
    </source>
</evidence>
<dbReference type="Proteomes" id="UP001605036">
    <property type="component" value="Unassembled WGS sequence"/>
</dbReference>
<dbReference type="SMART" id="SM00356">
    <property type="entry name" value="ZnF_C3H1"/>
    <property type="match status" value="1"/>
</dbReference>
<evidence type="ECO:0000256" key="3">
    <source>
        <dbReference type="ARBA" id="ARBA00022771"/>
    </source>
</evidence>
<dbReference type="SUPFAM" id="SSF90229">
    <property type="entry name" value="CCCH zinc finger"/>
    <property type="match status" value="1"/>
</dbReference>
<feature type="region of interest" description="Disordered" evidence="7">
    <location>
        <begin position="73"/>
        <end position="93"/>
    </location>
</feature>
<feature type="domain" description="C3H1-type" evidence="8">
    <location>
        <begin position="48"/>
        <end position="75"/>
    </location>
</feature>
<protein>
    <recommendedName>
        <fullName evidence="8">C3H1-type domain-containing protein</fullName>
    </recommendedName>
</protein>
<dbReference type="GO" id="GO:0008270">
    <property type="term" value="F:zinc ion binding"/>
    <property type="evidence" value="ECO:0007669"/>
    <property type="project" value="UniProtKB-KW"/>
</dbReference>
<dbReference type="InterPro" id="IPR000571">
    <property type="entry name" value="Znf_CCCH"/>
</dbReference>
<dbReference type="InterPro" id="IPR036855">
    <property type="entry name" value="Znf_CCCH_sf"/>
</dbReference>
<reference evidence="9 10" key="1">
    <citation type="submission" date="2024-09" db="EMBL/GenBank/DDBJ databases">
        <title>Chromosome-scale assembly of Riccia fluitans.</title>
        <authorList>
            <person name="Paukszto L."/>
            <person name="Sawicki J."/>
            <person name="Karawczyk K."/>
            <person name="Piernik-Szablinska J."/>
            <person name="Szczecinska M."/>
            <person name="Mazdziarz M."/>
        </authorList>
    </citation>
    <scope>NUCLEOTIDE SEQUENCE [LARGE SCALE GENOMIC DNA]</scope>
    <source>
        <strain evidence="9">Rf_01</strain>
        <tissue evidence="9">Aerial parts of the thallus</tissue>
    </source>
</reference>
<keyword evidence="2 6" id="KW-0479">Metal-binding</keyword>
<gene>
    <name evidence="9" type="ORF">R1flu_019421</name>
</gene>
<evidence type="ECO:0000256" key="1">
    <source>
        <dbReference type="ARBA" id="ARBA00004123"/>
    </source>
</evidence>
<keyword evidence="3 6" id="KW-0863">Zinc-finger</keyword>
<dbReference type="EMBL" id="JBHFFA010000001">
    <property type="protein sequence ID" value="KAL2651293.1"/>
    <property type="molecule type" value="Genomic_DNA"/>
</dbReference>
<evidence type="ECO:0000313" key="9">
    <source>
        <dbReference type="EMBL" id="KAL2651293.1"/>
    </source>
</evidence>
<evidence type="ECO:0000256" key="6">
    <source>
        <dbReference type="PROSITE-ProRule" id="PRU00723"/>
    </source>
</evidence>
<keyword evidence="10" id="KW-1185">Reference proteome</keyword>
<accession>A0ABD1ZIM4</accession>
<dbReference type="GO" id="GO:0005634">
    <property type="term" value="C:nucleus"/>
    <property type="evidence" value="ECO:0007669"/>
    <property type="project" value="UniProtKB-SubCell"/>
</dbReference>
<evidence type="ECO:0000256" key="2">
    <source>
        <dbReference type="ARBA" id="ARBA00022723"/>
    </source>
</evidence>
<dbReference type="Gene3D" id="4.10.1000.10">
    <property type="entry name" value="Zinc finger, CCCH-type"/>
    <property type="match status" value="1"/>
</dbReference>
<keyword evidence="4 6" id="KW-0862">Zinc</keyword>
<evidence type="ECO:0000256" key="4">
    <source>
        <dbReference type="ARBA" id="ARBA00022833"/>
    </source>
</evidence>
<organism evidence="9 10">
    <name type="scientific">Riccia fluitans</name>
    <dbReference type="NCBI Taxonomy" id="41844"/>
    <lineage>
        <taxon>Eukaryota</taxon>
        <taxon>Viridiplantae</taxon>
        <taxon>Streptophyta</taxon>
        <taxon>Embryophyta</taxon>
        <taxon>Marchantiophyta</taxon>
        <taxon>Marchantiopsida</taxon>
        <taxon>Marchantiidae</taxon>
        <taxon>Marchantiales</taxon>
        <taxon>Ricciaceae</taxon>
        <taxon>Riccia</taxon>
    </lineage>
</organism>
<feature type="zinc finger region" description="C3H1-type" evidence="6">
    <location>
        <begin position="48"/>
        <end position="75"/>
    </location>
</feature>
<sequence>MLLEKGLDFHALRRGLKYTRAEQSTKRSRVRKRSAIRSLKVLLIFTMSRRQEICRDFQRGSCRYGARCKFLHQASGQQQQRQPQQKQNQRYGTSNYYGALGDNNYTGRSFSNQPSQLFTKEHKCEDFRICKDQIREDLQNEHPVFWRLTSYAHYKHLPSDIIGDVSPEELRASAYESAKQGLSLKDVAQREASMFAAKSAEFDALLKNPYKGPAAQVSASPFPSFSPSPVPQNTSTVMVFGQPLTLSNPTPAGSGFGQTPQPFGDTAPAGFGFGQPSGVVTFGSRPSPPAASPFGSQPTNKFQLSPFPSSALPAAQPNVFQQSPFTGTPFGVAQPSVVQPSPFGIYATPGSFAYPVASENLSPFGLSSSSGGVSSFPVPTAGFATPGTIVATNVTPPSSISNTAPATNMSMQDEEEAKWYKPVWKIGEIPEEEPPVQVRQ</sequence>
<proteinExistence type="predicted"/>
<dbReference type="PANTHER" id="PTHR46527:SF1">
    <property type="entry name" value="NUCLEOPORIN NUP42"/>
    <property type="match status" value="1"/>
</dbReference>